<accession>A0A7D5IC28</accession>
<feature type="region of interest" description="Disordered" evidence="1">
    <location>
        <begin position="223"/>
        <end position="267"/>
    </location>
</feature>
<evidence type="ECO:0000259" key="2">
    <source>
        <dbReference type="Pfam" id="PF02492"/>
    </source>
</evidence>
<dbReference type="CDD" id="cd03112">
    <property type="entry name" value="CobW-like"/>
    <property type="match status" value="1"/>
</dbReference>
<evidence type="ECO:0000256" key="1">
    <source>
        <dbReference type="SAM" id="MobiDB-lite"/>
    </source>
</evidence>
<dbReference type="SUPFAM" id="SSF52540">
    <property type="entry name" value="P-loop containing nucleoside triphosphate hydrolases"/>
    <property type="match status" value="1"/>
</dbReference>
<dbReference type="GeneID" id="55821790"/>
<evidence type="ECO:0000313" key="3">
    <source>
        <dbReference type="EMBL" id="QLC50349.1"/>
    </source>
</evidence>
<dbReference type="InterPro" id="IPR027417">
    <property type="entry name" value="P-loop_NTPase"/>
</dbReference>
<dbReference type="RefSeq" id="WP_176965405.1">
    <property type="nucleotide sequence ID" value="NZ_CP058215.1"/>
</dbReference>
<evidence type="ECO:0000313" key="4">
    <source>
        <dbReference type="Proteomes" id="UP000509594"/>
    </source>
</evidence>
<protein>
    <submittedName>
        <fullName evidence="3">GTP-binding protein</fullName>
    </submittedName>
</protein>
<feature type="domain" description="CobW/HypB/UreG nucleotide-binding" evidence="2">
    <location>
        <begin position="3"/>
        <end position="179"/>
    </location>
</feature>
<proteinExistence type="predicted"/>
<organism evidence="3 4">
    <name type="scientific">Methanolobus zinderi</name>
    <dbReference type="NCBI Taxonomy" id="536044"/>
    <lineage>
        <taxon>Archaea</taxon>
        <taxon>Methanobacteriati</taxon>
        <taxon>Methanobacteriota</taxon>
        <taxon>Stenosarchaea group</taxon>
        <taxon>Methanomicrobia</taxon>
        <taxon>Methanosarcinales</taxon>
        <taxon>Methanosarcinaceae</taxon>
        <taxon>Methanolobus</taxon>
    </lineage>
</organism>
<dbReference type="GO" id="GO:0005737">
    <property type="term" value="C:cytoplasm"/>
    <property type="evidence" value="ECO:0007669"/>
    <property type="project" value="TreeGrafter"/>
</dbReference>
<name>A0A7D5IC28_9EURY</name>
<dbReference type="OrthoDB" id="359387at2157"/>
<dbReference type="InterPro" id="IPR003495">
    <property type="entry name" value="CobW/HypB/UreG_nucleotide-bd"/>
</dbReference>
<keyword evidence="4" id="KW-1185">Reference proteome</keyword>
<dbReference type="AlphaFoldDB" id="A0A7D5IC28"/>
<reference evidence="3 4" key="1">
    <citation type="submission" date="2020-06" db="EMBL/GenBank/DDBJ databases">
        <title>Methanolobus halotolerans sp. nov., isolated from a saline lake Tus in Siberia.</title>
        <authorList>
            <person name="Shen Y."/>
            <person name="Chen S.-C."/>
            <person name="Lai M.-C."/>
            <person name="Huang H.-H."/>
            <person name="Chiu H.-H."/>
            <person name="Tang S.-L."/>
            <person name="Rogozin D.Y."/>
            <person name="Degermendzhy A.G."/>
        </authorList>
    </citation>
    <scope>NUCLEOTIDE SEQUENCE [LARGE SCALE GENOMIC DNA]</scope>
    <source>
        <strain evidence="3 4">DSM 21339</strain>
    </source>
</reference>
<feature type="compositionally biased region" description="Basic and acidic residues" evidence="1">
    <location>
        <begin position="238"/>
        <end position="264"/>
    </location>
</feature>
<gene>
    <name evidence="3" type="ORF">HWN40_08905</name>
</gene>
<dbReference type="PANTHER" id="PTHR13748">
    <property type="entry name" value="COBW-RELATED"/>
    <property type="match status" value="1"/>
</dbReference>
<dbReference type="KEGG" id="mzi:HWN40_08905"/>
<dbReference type="Pfam" id="PF02492">
    <property type="entry name" value="cobW"/>
    <property type="match status" value="1"/>
</dbReference>
<dbReference type="Proteomes" id="UP000509594">
    <property type="component" value="Chromosome"/>
</dbReference>
<dbReference type="PANTHER" id="PTHR13748:SF62">
    <property type="entry name" value="COBW DOMAIN-CONTAINING PROTEIN"/>
    <property type="match status" value="1"/>
</dbReference>
<sequence>MDAIIIGGFLGSGKTTTVINVGKELAERGHTVAIIVNEVGEVGIDGDLISKYGLDTKEITNGCICCTLKLNMKTTLTELYHSYNPDYILVEPSGIAFPNLIKKELELMNFGDNIKVAPLVTLIDGSRFKDIMKSVKVYALRQIEDAEILVINKADLVEPIKMSVLVDSVQQLNSSARVITMSSRAGDSGFSELMDMIVPSLAEESHASVTSVKDHTVGLQCHDHSRHDEDHKHHHGDHHHEAHDGHGPHSHDNHNHEHHTHYDSESSGLASYANDYKILEEDIDSETAKVISMEIAESVKSEIIKLSPEFVGHIKMFLETPDETVKISITSYSENPEMNIIKTTAHSGPRFKILTAISGLNEDQLVDLVDSNVEQVFSKRNFISQRLHDPHDHHHHHHNHDDDEDDHDHKHEHGNKHKHLHEEMDDIYDHDFISCDTESNDCQL</sequence>
<feature type="region of interest" description="Disordered" evidence="1">
    <location>
        <begin position="388"/>
        <end position="419"/>
    </location>
</feature>
<dbReference type="EMBL" id="CP058215">
    <property type="protein sequence ID" value="QLC50349.1"/>
    <property type="molecule type" value="Genomic_DNA"/>
</dbReference>
<dbReference type="InterPro" id="IPR051316">
    <property type="entry name" value="Zinc-reg_GTPase_activator"/>
</dbReference>
<dbReference type="Gene3D" id="3.40.50.300">
    <property type="entry name" value="P-loop containing nucleotide triphosphate hydrolases"/>
    <property type="match status" value="1"/>
</dbReference>
<feature type="compositionally biased region" description="Basic residues" evidence="1">
    <location>
        <begin position="410"/>
        <end position="419"/>
    </location>
</feature>